<reference evidence="3 4" key="1">
    <citation type="journal article" date="2019" name="ISME J.">
        <title>Evolution in action: habitat transition from sediment to the pelagial leads to genome streamlining in Methylophilaceae.</title>
        <authorList>
            <person name="Salcher M."/>
            <person name="Schaefle D."/>
            <person name="Kaspar M."/>
            <person name="Neuenschwander S.M."/>
            <person name="Ghai R."/>
        </authorList>
    </citation>
    <scope>NUCLEOTIDE SEQUENCE [LARGE SCALE GENOMIC DNA]</scope>
    <source>
        <strain evidence="3 4">MMS-RVI-51</strain>
    </source>
</reference>
<evidence type="ECO:0000313" key="4">
    <source>
        <dbReference type="Proteomes" id="UP000314901"/>
    </source>
</evidence>
<dbReference type="GO" id="GO:0071456">
    <property type="term" value="P:cellular response to hypoxia"/>
    <property type="evidence" value="ECO:0007669"/>
    <property type="project" value="TreeGrafter"/>
</dbReference>
<feature type="domain" description="Prolyl 4-hydroxylase alpha subunit Fe(2+) 2OG dioxygenase" evidence="2">
    <location>
        <begin position="74"/>
        <end position="173"/>
    </location>
</feature>
<dbReference type="InterPro" id="IPR051559">
    <property type="entry name" value="HIF_prolyl_hydroxylases"/>
</dbReference>
<accession>A0AAX1EZZ5</accession>
<dbReference type="RefSeq" id="WP_139867881.1">
    <property type="nucleotide sequence ID" value="NZ_CP040949.1"/>
</dbReference>
<organism evidence="3 4">
    <name type="scientific">Candidatus Methylopumilus universalis</name>
    <dbReference type="NCBI Taxonomy" id="2588536"/>
    <lineage>
        <taxon>Bacteria</taxon>
        <taxon>Pseudomonadati</taxon>
        <taxon>Pseudomonadota</taxon>
        <taxon>Betaproteobacteria</taxon>
        <taxon>Nitrosomonadales</taxon>
        <taxon>Methylophilaceae</taxon>
        <taxon>Candidatus Methylopumilus</taxon>
    </lineage>
</organism>
<dbReference type="Proteomes" id="UP000314901">
    <property type="component" value="Chromosome"/>
</dbReference>
<dbReference type="GO" id="GO:0031418">
    <property type="term" value="F:L-ascorbic acid binding"/>
    <property type="evidence" value="ECO:0007669"/>
    <property type="project" value="UniProtKB-KW"/>
</dbReference>
<proteinExistence type="predicted"/>
<gene>
    <name evidence="3" type="ORF">FIT94_04065</name>
</gene>
<evidence type="ECO:0000313" key="3">
    <source>
        <dbReference type="EMBL" id="QDC41236.1"/>
    </source>
</evidence>
<dbReference type="KEGG" id="muv:FIT94_04065"/>
<dbReference type="GeneID" id="66285055"/>
<dbReference type="PANTHER" id="PTHR12907:SF26">
    <property type="entry name" value="HIF PROLYL HYDROXYLASE, ISOFORM C"/>
    <property type="match status" value="1"/>
</dbReference>
<protein>
    <submittedName>
        <fullName evidence="3">2OG-Fe(II) oxygenase</fullName>
    </submittedName>
</protein>
<name>A0AAX1EZZ5_9PROT</name>
<evidence type="ECO:0000259" key="2">
    <source>
        <dbReference type="Pfam" id="PF13640"/>
    </source>
</evidence>
<evidence type="ECO:0000256" key="1">
    <source>
        <dbReference type="ARBA" id="ARBA00022896"/>
    </source>
</evidence>
<dbReference type="EMBL" id="CP040953">
    <property type="protein sequence ID" value="QDC41236.1"/>
    <property type="molecule type" value="Genomic_DNA"/>
</dbReference>
<dbReference type="GO" id="GO:0031543">
    <property type="term" value="F:peptidyl-proline dioxygenase activity"/>
    <property type="evidence" value="ECO:0007669"/>
    <property type="project" value="TreeGrafter"/>
</dbReference>
<dbReference type="GO" id="GO:0008198">
    <property type="term" value="F:ferrous iron binding"/>
    <property type="evidence" value="ECO:0007669"/>
    <property type="project" value="TreeGrafter"/>
</dbReference>
<dbReference type="Pfam" id="PF13640">
    <property type="entry name" value="2OG-FeII_Oxy_3"/>
    <property type="match status" value="1"/>
</dbReference>
<sequence>MKNFPLLTGNDWEKAEDKDIEIKYRSNWSSEFDIPEGIINAVRIMNSSIFLRAMAEVMAIEKIIPDPYFKGGGLNVMTRGGLLDIHVDGNYHDATGLNRRLNALLYLNPQWSPSWGGEFGIYDENGDVCLKKIEPLFNRLVIFDSHDKSFHGIPNTINFPDSHPRRSILLYYYTKEERPASQIQVALPHSALWKKRNFLDKRGNKIRKKYE</sequence>
<dbReference type="InterPro" id="IPR044862">
    <property type="entry name" value="Pro_4_hyd_alph_FE2OG_OXY"/>
</dbReference>
<keyword evidence="1" id="KW-0847">Vitamin C</keyword>
<dbReference type="PANTHER" id="PTHR12907">
    <property type="entry name" value="EGL NINE HOMOLOG-RELATED"/>
    <property type="match status" value="1"/>
</dbReference>
<dbReference type="Gene3D" id="2.60.120.620">
    <property type="entry name" value="q2cbj1_9rhob like domain"/>
    <property type="match status" value="1"/>
</dbReference>
<dbReference type="AlphaFoldDB" id="A0AAX1EZZ5"/>